<dbReference type="GO" id="GO:0009507">
    <property type="term" value="C:chloroplast"/>
    <property type="evidence" value="ECO:0007669"/>
    <property type="project" value="UniProtKB-SubCell"/>
</dbReference>
<dbReference type="CDD" id="cd00586">
    <property type="entry name" value="4HBT"/>
    <property type="match status" value="1"/>
</dbReference>
<dbReference type="PANTHER" id="PTHR31727">
    <property type="entry name" value="OLEOYL-ACYL CARRIER PROTEIN THIOESTERASE 1, CHLOROPLASTIC"/>
    <property type="match status" value="1"/>
</dbReference>
<evidence type="ECO:0000259" key="11">
    <source>
        <dbReference type="Pfam" id="PF01643"/>
    </source>
</evidence>
<evidence type="ECO:0000256" key="3">
    <source>
        <dbReference type="ARBA" id="ARBA00022516"/>
    </source>
</evidence>
<evidence type="ECO:0000313" key="13">
    <source>
        <dbReference type="EMBL" id="GAG95255.1"/>
    </source>
</evidence>
<keyword evidence="9" id="KW-0443">Lipid metabolism</keyword>
<dbReference type="InterPro" id="IPR029069">
    <property type="entry name" value="HotDog_dom_sf"/>
</dbReference>
<name>X1BJP3_9ZZZZ</name>
<evidence type="ECO:0000256" key="4">
    <source>
        <dbReference type="ARBA" id="ARBA00022528"/>
    </source>
</evidence>
<sequence length="243" mass="28364">MTCAILFYRNGEESHKKDPYMSAAQKFIPVWKDEYPIHSYQVDVSNNATLVVLCQLMQESAWNHAEHLELGFSHLNRKNFIWVLCRQLVKMYSFPKWGDMIQVHTWPTAKDKLFCYRDFRISDSAGSAIGEATTTWFVIDLASRKPQRTDSYFHVDLPDDVERVFPGKLHKLHPVSSTANTRLVQVTYGDLDRNEHVNNVRYIDWILNGLPLEYLKTHELKEMEVNYLSEAAYDDEILVSSEK</sequence>
<evidence type="ECO:0000256" key="7">
    <source>
        <dbReference type="ARBA" id="ARBA00022832"/>
    </source>
</evidence>
<evidence type="ECO:0000256" key="2">
    <source>
        <dbReference type="ARBA" id="ARBA00006500"/>
    </source>
</evidence>
<organism evidence="13">
    <name type="scientific">marine sediment metagenome</name>
    <dbReference type="NCBI Taxonomy" id="412755"/>
    <lineage>
        <taxon>unclassified sequences</taxon>
        <taxon>metagenomes</taxon>
        <taxon>ecological metagenomes</taxon>
    </lineage>
</organism>
<protein>
    <recommendedName>
        <fullName evidence="14">Acyl-ACP thioesterase</fullName>
    </recommendedName>
</protein>
<comment type="subcellular location">
    <subcellularLocation>
        <location evidence="1">Plastid</location>
        <location evidence="1">Chloroplast</location>
    </subcellularLocation>
</comment>
<dbReference type="GO" id="GO:0016297">
    <property type="term" value="F:fatty acyl-[ACP] hydrolase activity"/>
    <property type="evidence" value="ECO:0007669"/>
    <property type="project" value="InterPro"/>
</dbReference>
<reference evidence="13" key="1">
    <citation type="journal article" date="2014" name="Front. Microbiol.">
        <title>High frequency of phylogenetically diverse reductive dehalogenase-homologous genes in deep subseafloor sedimentary metagenomes.</title>
        <authorList>
            <person name="Kawai M."/>
            <person name="Futagami T."/>
            <person name="Toyoda A."/>
            <person name="Takaki Y."/>
            <person name="Nishi S."/>
            <person name="Hori S."/>
            <person name="Arai W."/>
            <person name="Tsubouchi T."/>
            <person name="Morono Y."/>
            <person name="Uchiyama I."/>
            <person name="Ito T."/>
            <person name="Fujiyama A."/>
            <person name="Inagaki F."/>
            <person name="Takami H."/>
        </authorList>
    </citation>
    <scope>NUCLEOTIDE SEQUENCE</scope>
    <source>
        <strain evidence="13">Expedition CK06-06</strain>
    </source>
</reference>
<dbReference type="SUPFAM" id="SSF54637">
    <property type="entry name" value="Thioesterase/thiol ester dehydrase-isomerase"/>
    <property type="match status" value="2"/>
</dbReference>
<evidence type="ECO:0000259" key="12">
    <source>
        <dbReference type="Pfam" id="PF20791"/>
    </source>
</evidence>
<dbReference type="PANTHER" id="PTHR31727:SF6">
    <property type="entry name" value="OLEOYL-ACYL CARRIER PROTEIN THIOESTERASE 1, CHLOROPLASTIC"/>
    <property type="match status" value="1"/>
</dbReference>
<keyword evidence="4" id="KW-0150">Chloroplast</keyword>
<dbReference type="Gene3D" id="3.10.129.10">
    <property type="entry name" value="Hotdog Thioesterase"/>
    <property type="match status" value="2"/>
</dbReference>
<evidence type="ECO:0000256" key="9">
    <source>
        <dbReference type="ARBA" id="ARBA00023098"/>
    </source>
</evidence>
<feature type="domain" description="Acyl-ACP thioesterase N-terminal hotdog" evidence="11">
    <location>
        <begin position="30"/>
        <end position="148"/>
    </location>
</feature>
<dbReference type="Pfam" id="PF20791">
    <property type="entry name" value="Acyl-ACP_TE_C"/>
    <property type="match status" value="1"/>
</dbReference>
<dbReference type="InterPro" id="IPR045023">
    <property type="entry name" value="FATA/B"/>
</dbReference>
<evidence type="ECO:0000256" key="1">
    <source>
        <dbReference type="ARBA" id="ARBA00004229"/>
    </source>
</evidence>
<keyword evidence="5" id="KW-0934">Plastid</keyword>
<keyword evidence="10" id="KW-0275">Fatty acid biosynthesis</keyword>
<keyword evidence="3" id="KW-0444">Lipid biosynthesis</keyword>
<dbReference type="InterPro" id="IPR049427">
    <property type="entry name" value="Acyl-ACP_TE_C"/>
</dbReference>
<evidence type="ECO:0008006" key="14">
    <source>
        <dbReference type="Google" id="ProtNLM"/>
    </source>
</evidence>
<comment type="similarity">
    <text evidence="2">Belongs to the acyl-ACP thioesterase family.</text>
</comment>
<dbReference type="GO" id="GO:0000036">
    <property type="term" value="F:acyl carrier activity"/>
    <property type="evidence" value="ECO:0007669"/>
    <property type="project" value="TreeGrafter"/>
</dbReference>
<evidence type="ECO:0000256" key="5">
    <source>
        <dbReference type="ARBA" id="ARBA00022640"/>
    </source>
</evidence>
<feature type="domain" description="Acyl-ACP thioesterase-like C-terminal" evidence="12">
    <location>
        <begin position="181"/>
        <end position="238"/>
    </location>
</feature>
<dbReference type="EMBL" id="BART01028947">
    <property type="protein sequence ID" value="GAG95255.1"/>
    <property type="molecule type" value="Genomic_DNA"/>
</dbReference>
<keyword evidence="7" id="KW-0276">Fatty acid metabolism</keyword>
<accession>X1BJP3</accession>
<dbReference type="InterPro" id="IPR002864">
    <property type="entry name" value="Acyl-ACP_thioesterase_NHD"/>
</dbReference>
<evidence type="ECO:0000256" key="6">
    <source>
        <dbReference type="ARBA" id="ARBA00022801"/>
    </source>
</evidence>
<comment type="caution">
    <text evidence="13">The sequence shown here is derived from an EMBL/GenBank/DDBJ whole genome shotgun (WGS) entry which is preliminary data.</text>
</comment>
<feature type="non-terminal residue" evidence="13">
    <location>
        <position position="243"/>
    </location>
</feature>
<dbReference type="AlphaFoldDB" id="X1BJP3"/>
<keyword evidence="8" id="KW-0809">Transit peptide</keyword>
<evidence type="ECO:0000256" key="8">
    <source>
        <dbReference type="ARBA" id="ARBA00022946"/>
    </source>
</evidence>
<proteinExistence type="inferred from homology"/>
<evidence type="ECO:0000256" key="10">
    <source>
        <dbReference type="ARBA" id="ARBA00023160"/>
    </source>
</evidence>
<gene>
    <name evidence="13" type="ORF">S01H4_50917</name>
</gene>
<keyword evidence="6" id="KW-0378">Hydrolase</keyword>
<dbReference type="Pfam" id="PF01643">
    <property type="entry name" value="Acyl-ACP_TE"/>
    <property type="match status" value="1"/>
</dbReference>